<name>A0A078LAR5_CITKO</name>
<dbReference type="GO" id="GO:0019867">
    <property type="term" value="C:outer membrane"/>
    <property type="evidence" value="ECO:0007669"/>
    <property type="project" value="InterPro"/>
</dbReference>
<dbReference type="SMART" id="SM00869">
    <property type="entry name" value="Autotransporter"/>
    <property type="match status" value="1"/>
</dbReference>
<evidence type="ECO:0000256" key="1">
    <source>
        <dbReference type="SAM" id="MobiDB-lite"/>
    </source>
</evidence>
<dbReference type="InterPro" id="IPR030895">
    <property type="entry name" value="T5SS_PEPC_rpt"/>
</dbReference>
<dbReference type="SUPFAM" id="SSF103515">
    <property type="entry name" value="Autotransporter"/>
    <property type="match status" value="1"/>
</dbReference>
<dbReference type="InterPro" id="IPR006315">
    <property type="entry name" value="OM_autotransptr_brl_dom"/>
</dbReference>
<feature type="domain" description="Autotransporter" evidence="3">
    <location>
        <begin position="1134"/>
        <end position="1422"/>
    </location>
</feature>
<dbReference type="Gene3D" id="2.40.128.130">
    <property type="entry name" value="Autotransporter beta-domain"/>
    <property type="match status" value="1"/>
</dbReference>
<evidence type="ECO:0000256" key="2">
    <source>
        <dbReference type="SAM" id="SignalP"/>
    </source>
</evidence>
<sequence>MQLSKVFLAVVSALCATNAVATNINNNQERTIDYLWSDTSPTNVGYETNGILNIIRGGEVQTDLLKIGRAGSNGIVNVVDGGKLTIRASSYSYPLDIGGTTDVSSTQSKGGTGTLNVSGEGSIVTVSVGTRAMQVGAGAGSGVLNITDGGKFYHEDPSISFGGIWIGGRRATSAETFGIVNVDGKGSELRTASRIIVGTYGSGSLITSNGGVTRAEANIQVGNQAETKVYDNLLKVDGTDSIVSAGGILTVGLAGRGTAVASDNGTLNAPEIRIANSAGSLGELATGARAGENAVAAGMIDAQKIIFGSGNGVLTLNHTSSDFSLGADISGNGAINALSGVSALSGDNSAYQGDFNIDAPATLVISEQKNIGSNDIAVTGGTLAINTDHDWQFINLLTGQGTLAVNTGGNIFDFNSSSLTDNFSGILALKETLFNLANTNTAALKTMWLKVGQGATVKVGPGQQVIDGLAFDGGTLVFGDIIPGQTTTENTVHTTGILDISGQGTVQVTTGAAFSNDRPTPDTHIPLLEQDNSNILVQLVSSDGGVIGNGGNLTLTDQSSNAISDAVEADIAQNGVVVAKGTYDYRLTGGDSDDGLYVSYGLTQVDLLGKDADALILDANGKSGNAADLSARVTGSGDLAFDSQKGQTVTLSNMDNDYSGVTDVRSGNLAMLNDNVLGNTRELKLAGDTGFDMRGHSQTIGKLTAESGSLTDLNGGHLTLTNGGEASGVLTGDGELTVAGGTLNVSGANTGLKATTTIAQGATAVLDNTLGLGTGDIVAAGLLNLSNATGVLYNSISDAGKVALDASDVVLAGNNSHFAGTFDIDNDSTLTASSAQQLGTSAIQNAGKFVLNTHENWSLENGVTGSGSVVKNGSGNVTLSDSAQWTGATDINAGGLTLGSADNAFTLASHQVNIGKDGRLSGFGGVAGNMANQGTLLIGDDVSAARRAASSPVSFTVGGNLTNSGDIWTGSKGKDAGNQLVVNGNYQGDGGHLHLNTALNDDNSVTDKLIVKGNTSGTTGVSVTNAGGSGAQTINGIEVIHVDGQSDGEFTQDGRIVAGAYDYSLARGQGDNNGNWYLTSHKTDPNPGPGPKPEPDIRPEPGSWTANLAAANTLFVTRLHDRLGETQYIDALTGEKKVTSMWMRQAGGHNAWRDSSGQLKTQSNRYVMQVGGDVARWSGDGLDRWHLGVMAGYGHNSSNTRSSSTGYRSDGSVNGYSAGVYATWYANDETHQGAYLDSWAQYSWFNNSVKGQDIQSESYKSKGITGSLELGYTHKLGEFAGSKGSKNEWFIQPQAQAIWMGVEADDHRESNGTRISGEGDGNVQTRLGVRTFLKGHSAIDEGKAREFQPFVEVNWLHNTRDFGTKMDGVSIRQEGARNLGEIKTGVEGQINQQLNVWGNVGVQLGDKGYNDTSAMIGIKYKFK</sequence>
<protein>
    <submittedName>
        <fullName evidence="4">Outer membrane autotransporter</fullName>
    </submittedName>
</protein>
<dbReference type="PANTHER" id="PTHR12338:SF5">
    <property type="entry name" value="ANTIGEN 43-RELATED"/>
    <property type="match status" value="1"/>
</dbReference>
<feature type="region of interest" description="Disordered" evidence="1">
    <location>
        <begin position="1074"/>
        <end position="1102"/>
    </location>
</feature>
<feature type="chain" id="PRO_5001741022" evidence="2">
    <location>
        <begin position="22"/>
        <end position="1423"/>
    </location>
</feature>
<dbReference type="SUPFAM" id="SSF51126">
    <property type="entry name" value="Pectin lyase-like"/>
    <property type="match status" value="1"/>
</dbReference>
<dbReference type="InterPro" id="IPR011050">
    <property type="entry name" value="Pectin_lyase_fold/virulence"/>
</dbReference>
<keyword evidence="2" id="KW-0732">Signal</keyword>
<proteinExistence type="predicted"/>
<dbReference type="NCBIfam" id="TIGR01414">
    <property type="entry name" value="autotrans_barl"/>
    <property type="match status" value="1"/>
</dbReference>
<dbReference type="PATRIC" id="fig|545.12.peg.434"/>
<reference evidence="4" key="1">
    <citation type="submission" date="2014-06" db="EMBL/GenBank/DDBJ databases">
        <authorList>
            <person name="Urmite Genomes Urmite Genomes"/>
        </authorList>
    </citation>
    <scope>NUCLEOTIDE SEQUENCE</scope>
</reference>
<dbReference type="Pfam" id="PF03797">
    <property type="entry name" value="Autotransporter"/>
    <property type="match status" value="1"/>
</dbReference>
<dbReference type="PANTHER" id="PTHR12338">
    <property type="entry name" value="AUTOTRANSPORTER"/>
    <property type="match status" value="1"/>
</dbReference>
<dbReference type="PROSITE" id="PS51208">
    <property type="entry name" value="AUTOTRANSPORTER"/>
    <property type="match status" value="1"/>
</dbReference>
<organism evidence="4">
    <name type="scientific">Citrobacter koseri</name>
    <name type="common">Citrobacter diversus</name>
    <dbReference type="NCBI Taxonomy" id="545"/>
    <lineage>
        <taxon>Bacteria</taxon>
        <taxon>Pseudomonadati</taxon>
        <taxon>Pseudomonadota</taxon>
        <taxon>Gammaproteobacteria</taxon>
        <taxon>Enterobacterales</taxon>
        <taxon>Enterobacteriaceae</taxon>
        <taxon>Citrobacter</taxon>
    </lineage>
</organism>
<dbReference type="Pfam" id="PF18883">
    <property type="entry name" value="AC_1"/>
    <property type="match status" value="1"/>
</dbReference>
<feature type="signal peptide" evidence="2">
    <location>
        <begin position="1"/>
        <end position="21"/>
    </location>
</feature>
<dbReference type="InterPro" id="IPR050909">
    <property type="entry name" value="Bact_Autotransporter_VF"/>
</dbReference>
<dbReference type="CDD" id="cd01344">
    <property type="entry name" value="PL2_Passenger_AT"/>
    <property type="match status" value="1"/>
</dbReference>
<dbReference type="InterPro" id="IPR012332">
    <property type="entry name" value="Autotransporter_pectin_lyase_C"/>
</dbReference>
<dbReference type="InterPro" id="IPR036709">
    <property type="entry name" value="Autotransporte_beta_dom_sf"/>
</dbReference>
<dbReference type="Gene3D" id="2.160.20.20">
    <property type="match status" value="1"/>
</dbReference>
<gene>
    <name evidence="4" type="ORF">BN1086_00448</name>
</gene>
<dbReference type="EMBL" id="LK931336">
    <property type="protein sequence ID" value="CDZ82372.1"/>
    <property type="molecule type" value="Genomic_DNA"/>
</dbReference>
<dbReference type="InterPro" id="IPR005546">
    <property type="entry name" value="Autotransporte_beta"/>
</dbReference>
<evidence type="ECO:0000313" key="4">
    <source>
        <dbReference type="EMBL" id="CDZ82372.1"/>
    </source>
</evidence>
<dbReference type="NCBIfam" id="TIGR04393">
    <property type="entry name" value="rpt_T5SS_PEPC"/>
    <property type="match status" value="1"/>
</dbReference>
<dbReference type="InterPro" id="IPR043990">
    <property type="entry name" value="AC_1"/>
</dbReference>
<accession>A0A078LAR5</accession>
<evidence type="ECO:0000259" key="3">
    <source>
        <dbReference type="PROSITE" id="PS51208"/>
    </source>
</evidence>